<sequence length="171" mass="18883">MIVPSATMSLSMIKFPPWTCTPPEDTQRPPAVMLMPALEHSDASNDIKATLVDICPWEAVDTKDRFRSVSTVCIHDCFDEVYITREICGRFDGKNSSIILVTESIIMVRAEDSQVVIADLCSTIIDSSTVLYDVESTLINCEASTSCVKARKPIIGIFRPHRVNAQQGACK</sequence>
<keyword evidence="2" id="KW-1185">Reference proteome</keyword>
<dbReference type="EMBL" id="JBBJCI010000287">
    <property type="protein sequence ID" value="KAK7235987.1"/>
    <property type="molecule type" value="Genomic_DNA"/>
</dbReference>
<evidence type="ECO:0000313" key="2">
    <source>
        <dbReference type="Proteomes" id="UP001363151"/>
    </source>
</evidence>
<proteinExistence type="predicted"/>
<evidence type="ECO:0000313" key="1">
    <source>
        <dbReference type="EMBL" id="KAK7235987.1"/>
    </source>
</evidence>
<gene>
    <name evidence="1" type="ORF">SO694_0006202</name>
</gene>
<reference evidence="1 2" key="1">
    <citation type="submission" date="2024-03" db="EMBL/GenBank/DDBJ databases">
        <title>Aureococcus anophagefferens CCMP1851 and Kratosvirus quantuckense: Draft genome of a second virus-susceptible host strain in the model system.</title>
        <authorList>
            <person name="Chase E."/>
            <person name="Truchon A.R."/>
            <person name="Schepens W."/>
            <person name="Wilhelm S.W."/>
        </authorList>
    </citation>
    <scope>NUCLEOTIDE SEQUENCE [LARGE SCALE GENOMIC DNA]</scope>
    <source>
        <strain evidence="1 2">CCMP1851</strain>
    </source>
</reference>
<dbReference type="Proteomes" id="UP001363151">
    <property type="component" value="Unassembled WGS sequence"/>
</dbReference>
<name>A0ABR1FQZ5_AURAN</name>
<protein>
    <submittedName>
        <fullName evidence="1">Uncharacterized protein</fullName>
    </submittedName>
</protein>
<organism evidence="1 2">
    <name type="scientific">Aureococcus anophagefferens</name>
    <name type="common">Harmful bloom alga</name>
    <dbReference type="NCBI Taxonomy" id="44056"/>
    <lineage>
        <taxon>Eukaryota</taxon>
        <taxon>Sar</taxon>
        <taxon>Stramenopiles</taxon>
        <taxon>Ochrophyta</taxon>
        <taxon>Pelagophyceae</taxon>
        <taxon>Pelagomonadales</taxon>
        <taxon>Pelagomonadaceae</taxon>
        <taxon>Aureococcus</taxon>
    </lineage>
</organism>
<comment type="caution">
    <text evidence="1">The sequence shown here is derived from an EMBL/GenBank/DDBJ whole genome shotgun (WGS) entry which is preliminary data.</text>
</comment>
<accession>A0ABR1FQZ5</accession>